<dbReference type="Proteomes" id="UP000051952">
    <property type="component" value="Unassembled WGS sequence"/>
</dbReference>
<accession>A0A0S4JQG3</accession>
<protein>
    <submittedName>
        <fullName evidence="2">Uncharacterized protein</fullName>
    </submittedName>
</protein>
<reference evidence="3" key="1">
    <citation type="submission" date="2015-09" db="EMBL/GenBank/DDBJ databases">
        <authorList>
            <consortium name="Pathogen Informatics"/>
        </authorList>
    </citation>
    <scope>NUCLEOTIDE SEQUENCE [LARGE SCALE GENOMIC DNA]</scope>
    <source>
        <strain evidence="3">Lake Konstanz</strain>
    </source>
</reference>
<name>A0A0S4JQG3_BODSA</name>
<proteinExistence type="predicted"/>
<evidence type="ECO:0000313" key="2">
    <source>
        <dbReference type="EMBL" id="CUG90756.1"/>
    </source>
</evidence>
<gene>
    <name evidence="2" type="ORF">BSAL_28640</name>
</gene>
<dbReference type="VEuPathDB" id="TriTrypDB:BSAL_28640"/>
<sequence>MPTFEKVPSREQRAIACNREGTRTMSDAVDVAPSLFLRPAKGLISFDSSGGHQELRNAAACGADRYYDAASVFDRLHRGRSALSFRHAAARKLQLERPRDTTNMSCGGTPEISHRLYMKVMRSGESAPRRITLKLAVQRALRAPRYPMKRRRFNLTSTAPPLHVSHDVIDTKVHGPPAWRPSSASSVRRDDSLTSESHVVPRSRPSSAASLRNTVEYQRRAESSLAGTTHRSTTTAPEDERNPLGAFMATKRSISKNLTFSKAPRITF</sequence>
<dbReference type="AlphaFoldDB" id="A0A0S4JQG3"/>
<evidence type="ECO:0000256" key="1">
    <source>
        <dbReference type="SAM" id="MobiDB-lite"/>
    </source>
</evidence>
<evidence type="ECO:0000313" key="3">
    <source>
        <dbReference type="Proteomes" id="UP000051952"/>
    </source>
</evidence>
<feature type="compositionally biased region" description="Low complexity" evidence="1">
    <location>
        <begin position="200"/>
        <end position="210"/>
    </location>
</feature>
<feature type="compositionally biased region" description="Polar residues" evidence="1">
    <location>
        <begin position="225"/>
        <end position="236"/>
    </location>
</feature>
<organism evidence="2 3">
    <name type="scientific">Bodo saltans</name>
    <name type="common">Flagellated protozoan</name>
    <dbReference type="NCBI Taxonomy" id="75058"/>
    <lineage>
        <taxon>Eukaryota</taxon>
        <taxon>Discoba</taxon>
        <taxon>Euglenozoa</taxon>
        <taxon>Kinetoplastea</taxon>
        <taxon>Metakinetoplastina</taxon>
        <taxon>Eubodonida</taxon>
        <taxon>Bodonidae</taxon>
        <taxon>Bodo</taxon>
    </lineage>
</organism>
<dbReference type="EMBL" id="CYKH01001862">
    <property type="protein sequence ID" value="CUG90756.1"/>
    <property type="molecule type" value="Genomic_DNA"/>
</dbReference>
<keyword evidence="3" id="KW-1185">Reference proteome</keyword>
<feature type="region of interest" description="Disordered" evidence="1">
    <location>
        <begin position="166"/>
        <end position="245"/>
    </location>
</feature>